<dbReference type="Pfam" id="PF02391">
    <property type="entry name" value="MoaE"/>
    <property type="match status" value="1"/>
</dbReference>
<dbReference type="STRING" id="797515.HMPREF9103_03105"/>
<dbReference type="EMBL" id="AGEY01000211">
    <property type="protein sequence ID" value="EHL95133.1"/>
    <property type="molecule type" value="Genomic_DNA"/>
</dbReference>
<comment type="caution">
    <text evidence="1">The sequence shown here is derived from an EMBL/GenBank/DDBJ whole genome shotgun (WGS) entry which is preliminary data.</text>
</comment>
<dbReference type="AlphaFoldDB" id="G9ZTM0"/>
<sequence length="144" mass="16518">MLWRVKGWVLKMYYLQISKSPLEIDALYQRLKAPQYGGIVTFIGTVRQWTGPIETKFIEYSAYQSMAKSQLNKLADPIEAKGARVVIAHRLGKLQLTDEAVFVGVAAAHRGDAFKWCEYLIDQLKAEVPIWKKETDTDKIRWGN</sequence>
<reference evidence="1 2" key="1">
    <citation type="submission" date="2011-09" db="EMBL/GenBank/DDBJ databases">
        <authorList>
            <person name="Weinstock G."/>
            <person name="Sodergren E."/>
            <person name="Clifton S."/>
            <person name="Fulton L."/>
            <person name="Fulton B."/>
            <person name="Courtney L."/>
            <person name="Fronick C."/>
            <person name="Harrison M."/>
            <person name="Strong C."/>
            <person name="Farmer C."/>
            <person name="Delahaunty K."/>
            <person name="Markovic C."/>
            <person name="Hall O."/>
            <person name="Minx P."/>
            <person name="Tomlinson C."/>
            <person name="Mitreva M."/>
            <person name="Hou S."/>
            <person name="Chen J."/>
            <person name="Wollam A."/>
            <person name="Pepin K.H."/>
            <person name="Johnson M."/>
            <person name="Bhonagiri V."/>
            <person name="Zhang X."/>
            <person name="Suruliraj S."/>
            <person name="Warren W."/>
            <person name="Chinwalla A."/>
            <person name="Mardis E.R."/>
            <person name="Wilson R.K."/>
        </authorList>
    </citation>
    <scope>NUCLEOTIDE SEQUENCE [LARGE SCALE GENOMIC DNA]</scope>
    <source>
        <strain evidence="1 2">F0439</strain>
    </source>
</reference>
<evidence type="ECO:0000313" key="2">
    <source>
        <dbReference type="Proteomes" id="UP000004625"/>
    </source>
</evidence>
<dbReference type="HOGENOM" id="CLU_089568_1_2_9"/>
<dbReference type="PANTHER" id="PTHR23404">
    <property type="entry name" value="MOLYBDOPTERIN SYNTHASE RELATED"/>
    <property type="match status" value="1"/>
</dbReference>
<proteinExistence type="predicted"/>
<protein>
    <submittedName>
        <fullName evidence="1">Molybdopterin converting factor, subunit 2</fullName>
    </submittedName>
</protein>
<keyword evidence="2" id="KW-1185">Reference proteome</keyword>
<dbReference type="SUPFAM" id="SSF54690">
    <property type="entry name" value="Molybdopterin synthase subunit MoaE"/>
    <property type="match status" value="1"/>
</dbReference>
<evidence type="ECO:0000313" key="1">
    <source>
        <dbReference type="EMBL" id="EHL95133.1"/>
    </source>
</evidence>
<dbReference type="PATRIC" id="fig|797515.3.peg.2820"/>
<dbReference type="InterPro" id="IPR036563">
    <property type="entry name" value="MoaE_sf"/>
</dbReference>
<dbReference type="eggNOG" id="COG0314">
    <property type="taxonomic scope" value="Bacteria"/>
</dbReference>
<name>G9ZTM0_9LACO</name>
<dbReference type="GO" id="GO:0006777">
    <property type="term" value="P:Mo-molybdopterin cofactor biosynthetic process"/>
    <property type="evidence" value="ECO:0007669"/>
    <property type="project" value="InterPro"/>
</dbReference>
<dbReference type="Gene3D" id="3.90.1170.40">
    <property type="entry name" value="Molybdopterin biosynthesis MoaE subunit"/>
    <property type="match status" value="1"/>
</dbReference>
<gene>
    <name evidence="1" type="ORF">HMPREF9103_03105</name>
</gene>
<dbReference type="InterPro" id="IPR003448">
    <property type="entry name" value="Mopterin_biosynth_MoaE"/>
</dbReference>
<accession>G9ZTM0</accession>
<organism evidence="1 2">
    <name type="scientific">Lentilactobacillus parafarraginis F0439</name>
    <dbReference type="NCBI Taxonomy" id="797515"/>
    <lineage>
        <taxon>Bacteria</taxon>
        <taxon>Bacillati</taxon>
        <taxon>Bacillota</taxon>
        <taxon>Bacilli</taxon>
        <taxon>Lactobacillales</taxon>
        <taxon>Lactobacillaceae</taxon>
        <taxon>Lentilactobacillus</taxon>
    </lineage>
</organism>
<dbReference type="CDD" id="cd00756">
    <property type="entry name" value="MoaE"/>
    <property type="match status" value="1"/>
</dbReference>
<dbReference type="Proteomes" id="UP000004625">
    <property type="component" value="Unassembled WGS sequence"/>
</dbReference>